<dbReference type="EMBL" id="SLWO01000004">
    <property type="protein sequence ID" value="TCO25325.1"/>
    <property type="molecule type" value="Genomic_DNA"/>
</dbReference>
<comment type="caution">
    <text evidence="2">The sequence shown here is derived from an EMBL/GenBank/DDBJ whole genome shotgun (WGS) entry which is preliminary data.</text>
</comment>
<keyword evidence="4" id="KW-1185">Reference proteome</keyword>
<proteinExistence type="predicted"/>
<dbReference type="AlphaFoldDB" id="A0A4V2RZD8"/>
<evidence type="ECO:0000313" key="2">
    <source>
        <dbReference type="EMBL" id="TCO25325.1"/>
    </source>
</evidence>
<evidence type="ECO:0000313" key="3">
    <source>
        <dbReference type="Proteomes" id="UP000295684"/>
    </source>
</evidence>
<evidence type="ECO:0000313" key="4">
    <source>
        <dbReference type="Proteomes" id="UP000622648"/>
    </source>
</evidence>
<dbReference type="InterPro" id="IPR009387">
    <property type="entry name" value="HigB-2"/>
</dbReference>
<protein>
    <submittedName>
        <fullName evidence="2">RelE toxin of RelEB toxin-antitoxin system</fullName>
    </submittedName>
</protein>
<gene>
    <name evidence="2" type="ORF">EV200_104362</name>
    <name evidence="1" type="ORF">GCM10011413_10600</name>
</gene>
<reference evidence="4" key="2">
    <citation type="journal article" date="2019" name="Int. J. Syst. Evol. Microbiol.">
        <title>The Global Catalogue of Microorganisms (GCM) 10K type strain sequencing project: providing services to taxonomists for standard genome sequencing and annotation.</title>
        <authorList>
            <consortium name="The Broad Institute Genomics Platform"/>
            <consortium name="The Broad Institute Genome Sequencing Center for Infectious Disease"/>
            <person name="Wu L."/>
            <person name="Ma J."/>
        </authorList>
    </citation>
    <scope>NUCLEOTIDE SEQUENCE [LARGE SCALE GENOMIC DNA]</scope>
    <source>
        <strain evidence="4">CGMCC 1.15644</strain>
    </source>
</reference>
<evidence type="ECO:0000313" key="1">
    <source>
        <dbReference type="EMBL" id="GGE46422.1"/>
    </source>
</evidence>
<sequence>MTVGIKIIYSPIFIKKSKQLKKKHISLVNDLIHLESILQLKPKTGVDLGNGIFKIRLAIKSKGKGKSGGYRVITYLQTENEIIMIYIYDKSEEATISKKDIQNIINNLF</sequence>
<accession>A0A4V2RZD8</accession>
<name>A0A4V2RZD8_9SPHI</name>
<dbReference type="OrthoDB" id="1364255at2"/>
<dbReference type="Pfam" id="PF06296">
    <property type="entry name" value="RelE"/>
    <property type="match status" value="1"/>
</dbReference>
<dbReference type="EMBL" id="BMJO01000002">
    <property type="protein sequence ID" value="GGE46422.1"/>
    <property type="molecule type" value="Genomic_DNA"/>
</dbReference>
<reference evidence="1" key="1">
    <citation type="journal article" date="2014" name="Int. J. Syst. Evol. Microbiol.">
        <title>Complete genome of a new Firmicutes species belonging to the dominant human colonic microbiota ('Ruminococcus bicirculans') reveals two chromosomes and a selective capacity to utilize plant glucans.</title>
        <authorList>
            <consortium name="NISC Comparative Sequencing Program"/>
            <person name="Wegmann U."/>
            <person name="Louis P."/>
            <person name="Goesmann A."/>
            <person name="Henrissat B."/>
            <person name="Duncan S.H."/>
            <person name="Flint H.J."/>
        </authorList>
    </citation>
    <scope>NUCLEOTIDE SEQUENCE</scope>
    <source>
        <strain evidence="1">CGMCC 1.15644</strain>
    </source>
</reference>
<reference evidence="2 3" key="3">
    <citation type="submission" date="2019-03" db="EMBL/GenBank/DDBJ databases">
        <title>Genomic Encyclopedia of Type Strains, Phase IV (KMG-IV): sequencing the most valuable type-strain genomes for metagenomic binning, comparative biology and taxonomic classification.</title>
        <authorList>
            <person name="Goeker M."/>
        </authorList>
    </citation>
    <scope>NUCLEOTIDE SEQUENCE [LARGE SCALE GENOMIC DNA]</scope>
    <source>
        <strain evidence="2 3">DSM 103236</strain>
    </source>
</reference>
<dbReference type="Proteomes" id="UP000295684">
    <property type="component" value="Unassembled WGS sequence"/>
</dbReference>
<organism evidence="2 3">
    <name type="scientific">Pedobacter psychrotolerans</name>
    <dbReference type="NCBI Taxonomy" id="1843235"/>
    <lineage>
        <taxon>Bacteria</taxon>
        <taxon>Pseudomonadati</taxon>
        <taxon>Bacteroidota</taxon>
        <taxon>Sphingobacteriia</taxon>
        <taxon>Sphingobacteriales</taxon>
        <taxon>Sphingobacteriaceae</taxon>
        <taxon>Pedobacter</taxon>
    </lineage>
</organism>
<reference evidence="1" key="4">
    <citation type="submission" date="2024-05" db="EMBL/GenBank/DDBJ databases">
        <authorList>
            <person name="Sun Q."/>
            <person name="Zhou Y."/>
        </authorList>
    </citation>
    <scope>NUCLEOTIDE SEQUENCE</scope>
    <source>
        <strain evidence="1">CGMCC 1.15644</strain>
    </source>
</reference>
<dbReference type="Proteomes" id="UP000622648">
    <property type="component" value="Unassembled WGS sequence"/>
</dbReference>